<accession>A0A4C1UB15</accession>
<keyword evidence="3" id="KW-1185">Reference proteome</keyword>
<feature type="compositionally biased region" description="Basic and acidic residues" evidence="1">
    <location>
        <begin position="1"/>
        <end position="10"/>
    </location>
</feature>
<reference evidence="2 3" key="1">
    <citation type="journal article" date="2019" name="Commun. Biol.">
        <title>The bagworm genome reveals a unique fibroin gene that provides high tensile strength.</title>
        <authorList>
            <person name="Kono N."/>
            <person name="Nakamura H."/>
            <person name="Ohtoshi R."/>
            <person name="Tomita M."/>
            <person name="Numata K."/>
            <person name="Arakawa K."/>
        </authorList>
    </citation>
    <scope>NUCLEOTIDE SEQUENCE [LARGE SCALE GENOMIC DNA]</scope>
</reference>
<proteinExistence type="predicted"/>
<feature type="compositionally biased region" description="Low complexity" evidence="1">
    <location>
        <begin position="11"/>
        <end position="20"/>
    </location>
</feature>
<feature type="region of interest" description="Disordered" evidence="1">
    <location>
        <begin position="1"/>
        <end position="20"/>
    </location>
</feature>
<name>A0A4C1UB15_EUMVA</name>
<dbReference type="EMBL" id="BGZK01000147">
    <property type="protein sequence ID" value="GBP23104.1"/>
    <property type="molecule type" value="Genomic_DNA"/>
</dbReference>
<feature type="region of interest" description="Disordered" evidence="1">
    <location>
        <begin position="38"/>
        <end position="59"/>
    </location>
</feature>
<dbReference type="Proteomes" id="UP000299102">
    <property type="component" value="Unassembled WGS sequence"/>
</dbReference>
<dbReference type="AlphaFoldDB" id="A0A4C1UB15"/>
<comment type="caution">
    <text evidence="2">The sequence shown here is derived from an EMBL/GenBank/DDBJ whole genome shotgun (WGS) entry which is preliminary data.</text>
</comment>
<sequence>MKSSRRDRCSSGRSGCGPASGAAARVFVQRAHRVQIKNTCSQPRANRQGHGSPAPLGAGARSSYPYLAASACAVGPAFPALQFVPRCARRSSRPRPATRGGHV</sequence>
<organism evidence="2 3">
    <name type="scientific">Eumeta variegata</name>
    <name type="common">Bagworm moth</name>
    <name type="synonym">Eumeta japonica</name>
    <dbReference type="NCBI Taxonomy" id="151549"/>
    <lineage>
        <taxon>Eukaryota</taxon>
        <taxon>Metazoa</taxon>
        <taxon>Ecdysozoa</taxon>
        <taxon>Arthropoda</taxon>
        <taxon>Hexapoda</taxon>
        <taxon>Insecta</taxon>
        <taxon>Pterygota</taxon>
        <taxon>Neoptera</taxon>
        <taxon>Endopterygota</taxon>
        <taxon>Lepidoptera</taxon>
        <taxon>Glossata</taxon>
        <taxon>Ditrysia</taxon>
        <taxon>Tineoidea</taxon>
        <taxon>Psychidae</taxon>
        <taxon>Oiketicinae</taxon>
        <taxon>Eumeta</taxon>
    </lineage>
</organism>
<protein>
    <submittedName>
        <fullName evidence="2">Uncharacterized protein</fullName>
    </submittedName>
</protein>
<gene>
    <name evidence="2" type="ORF">EVAR_13124_1</name>
</gene>
<evidence type="ECO:0000256" key="1">
    <source>
        <dbReference type="SAM" id="MobiDB-lite"/>
    </source>
</evidence>
<evidence type="ECO:0000313" key="2">
    <source>
        <dbReference type="EMBL" id="GBP23104.1"/>
    </source>
</evidence>
<evidence type="ECO:0000313" key="3">
    <source>
        <dbReference type="Proteomes" id="UP000299102"/>
    </source>
</evidence>